<evidence type="ECO:0000313" key="2">
    <source>
        <dbReference type="EMBL" id="KXN71428.1"/>
    </source>
</evidence>
<name>A0A137P8U4_CONC2</name>
<evidence type="ECO:0000256" key="1">
    <source>
        <dbReference type="SAM" id="Phobius"/>
    </source>
</evidence>
<accession>A0A137P8U4</accession>
<dbReference type="Proteomes" id="UP000070444">
    <property type="component" value="Unassembled WGS sequence"/>
</dbReference>
<reference evidence="2 3" key="1">
    <citation type="journal article" date="2015" name="Genome Biol. Evol.">
        <title>Phylogenomic analyses indicate that early fungi evolved digesting cell walls of algal ancestors of land plants.</title>
        <authorList>
            <person name="Chang Y."/>
            <person name="Wang S."/>
            <person name="Sekimoto S."/>
            <person name="Aerts A.L."/>
            <person name="Choi C."/>
            <person name="Clum A."/>
            <person name="LaButti K.M."/>
            <person name="Lindquist E.A."/>
            <person name="Yee Ngan C."/>
            <person name="Ohm R.A."/>
            <person name="Salamov A.A."/>
            <person name="Grigoriev I.V."/>
            <person name="Spatafora J.W."/>
            <person name="Berbee M.L."/>
        </authorList>
    </citation>
    <scope>NUCLEOTIDE SEQUENCE [LARGE SCALE GENOMIC DNA]</scope>
    <source>
        <strain evidence="2 3">NRRL 28638</strain>
    </source>
</reference>
<keyword evidence="1" id="KW-0812">Transmembrane</keyword>
<keyword evidence="3" id="KW-1185">Reference proteome</keyword>
<keyword evidence="1" id="KW-1133">Transmembrane helix</keyword>
<keyword evidence="1" id="KW-0472">Membrane</keyword>
<gene>
    <name evidence="2" type="ORF">CONCODRAFT_69823</name>
</gene>
<feature type="transmembrane region" description="Helical" evidence="1">
    <location>
        <begin position="89"/>
        <end position="112"/>
    </location>
</feature>
<evidence type="ECO:0000313" key="3">
    <source>
        <dbReference type="Proteomes" id="UP000070444"/>
    </source>
</evidence>
<organism evidence="2 3">
    <name type="scientific">Conidiobolus coronatus (strain ATCC 28846 / CBS 209.66 / NRRL 28638)</name>
    <name type="common">Delacroixia coronata</name>
    <dbReference type="NCBI Taxonomy" id="796925"/>
    <lineage>
        <taxon>Eukaryota</taxon>
        <taxon>Fungi</taxon>
        <taxon>Fungi incertae sedis</taxon>
        <taxon>Zoopagomycota</taxon>
        <taxon>Entomophthoromycotina</taxon>
        <taxon>Entomophthoromycetes</taxon>
        <taxon>Entomophthorales</taxon>
        <taxon>Ancylistaceae</taxon>
        <taxon>Conidiobolus</taxon>
    </lineage>
</organism>
<dbReference type="AlphaFoldDB" id="A0A137P8U4"/>
<protein>
    <submittedName>
        <fullName evidence="2">Uncharacterized protein</fullName>
    </submittedName>
</protein>
<feature type="transmembrane region" description="Helical" evidence="1">
    <location>
        <begin position="59"/>
        <end position="83"/>
    </location>
</feature>
<dbReference type="EMBL" id="KQ964475">
    <property type="protein sequence ID" value="KXN71428.1"/>
    <property type="molecule type" value="Genomic_DNA"/>
</dbReference>
<proteinExistence type="predicted"/>
<sequence>MNNHSNPFEKKSSKERLADELEKRNVYLIPEQFSVMSLPNYYAASESPKPRPKKRPWSFIIMFIVIWIELLIMTAVAVTMVVLKLKLKGLLIFLTVGWIIIVIEVAVFYVLFLSKKNIESKFSTNFIYKRKRNPVGNSQDDDCISLIHHSPLSKPPPTYQDTISKRNQHRFPMIQGHPLNDDFILPITRRSSLNCKI</sequence>